<dbReference type="EMBL" id="JACYTQ010000003">
    <property type="protein sequence ID" value="MBD8489022.1"/>
    <property type="molecule type" value="Genomic_DNA"/>
</dbReference>
<evidence type="ECO:0000256" key="1">
    <source>
        <dbReference type="SAM" id="SignalP"/>
    </source>
</evidence>
<sequence length="337" mass="38193">MKKLTLLIALCLISFKYLMAQEDSLVFKNKNIIVGEIKSMDKGILKIETDYSDSDFTIEWEEIIEVYSKQNYLISLQSGKRLNGKINSSSPGKVLINSVEQGDLEVNVDEIVYFTTYEDDFWSRLSASVDINYSFTKANNLKQSGITSTLGYVASKWSANAGYNLIRSSQDGVEPTRREDGNFSFKKFLPKDFYVPVNYSFLSNTEQLLDIRSNFTGGIGKYILHTNNAYFGLEGGASYVKERYSSDAPTQNSWEAYLGSELNLYDIGDLNLYSRVVIYPGITEKGRFRSDFNFNAKYDLPLDFYIKAGFTLNYDNQAVEGASSTDYVLQTGFGWEL</sequence>
<reference evidence="2 3" key="1">
    <citation type="submission" date="2020-09" db="EMBL/GenBank/DDBJ databases">
        <title>Echinicola sp. CAU 1574 isolated from sand of Sido Beach.</title>
        <authorList>
            <person name="Kim W."/>
        </authorList>
    </citation>
    <scope>NUCLEOTIDE SEQUENCE [LARGE SCALE GENOMIC DNA]</scope>
    <source>
        <strain evidence="2 3">CAU 1574</strain>
    </source>
</reference>
<protein>
    <submittedName>
        <fullName evidence="2">DUF481 domain-containing protein</fullName>
    </submittedName>
</protein>
<name>A0ABR9AJS0_9BACT</name>
<dbReference type="Pfam" id="PF04338">
    <property type="entry name" value="DUF481"/>
    <property type="match status" value="1"/>
</dbReference>
<keyword evidence="1" id="KW-0732">Signal</keyword>
<accession>A0ABR9AJS0</accession>
<dbReference type="InterPro" id="IPR007433">
    <property type="entry name" value="DUF481"/>
</dbReference>
<dbReference type="RefSeq" id="WP_192009916.1">
    <property type="nucleotide sequence ID" value="NZ_JACYTQ010000003.1"/>
</dbReference>
<evidence type="ECO:0000313" key="2">
    <source>
        <dbReference type="EMBL" id="MBD8489022.1"/>
    </source>
</evidence>
<comment type="caution">
    <text evidence="2">The sequence shown here is derived from an EMBL/GenBank/DDBJ whole genome shotgun (WGS) entry which is preliminary data.</text>
</comment>
<dbReference type="Proteomes" id="UP000647133">
    <property type="component" value="Unassembled WGS sequence"/>
</dbReference>
<gene>
    <name evidence="2" type="ORF">IFO69_09720</name>
</gene>
<evidence type="ECO:0000313" key="3">
    <source>
        <dbReference type="Proteomes" id="UP000647133"/>
    </source>
</evidence>
<organism evidence="2 3">
    <name type="scientific">Echinicola arenosa</name>
    <dbReference type="NCBI Taxonomy" id="2774144"/>
    <lineage>
        <taxon>Bacteria</taxon>
        <taxon>Pseudomonadati</taxon>
        <taxon>Bacteroidota</taxon>
        <taxon>Cytophagia</taxon>
        <taxon>Cytophagales</taxon>
        <taxon>Cyclobacteriaceae</taxon>
        <taxon>Echinicola</taxon>
    </lineage>
</organism>
<proteinExistence type="predicted"/>
<keyword evidence="3" id="KW-1185">Reference proteome</keyword>
<feature type="signal peptide" evidence="1">
    <location>
        <begin position="1"/>
        <end position="20"/>
    </location>
</feature>
<feature type="chain" id="PRO_5047328314" evidence="1">
    <location>
        <begin position="21"/>
        <end position="337"/>
    </location>
</feature>